<dbReference type="CDD" id="cd07438">
    <property type="entry name" value="PHP_HisPPase_AMP"/>
    <property type="match status" value="1"/>
</dbReference>
<evidence type="ECO:0000313" key="2">
    <source>
        <dbReference type="EMBL" id="MDQ0163320.1"/>
    </source>
</evidence>
<dbReference type="InterPro" id="IPR004013">
    <property type="entry name" value="PHP_dom"/>
</dbReference>
<keyword evidence="3" id="KW-1185">Reference proteome</keyword>
<dbReference type="PANTHER" id="PTHR42924:SF3">
    <property type="entry name" value="POLYMERASE_HISTIDINOL PHOSPHATASE N-TERMINAL DOMAIN-CONTAINING PROTEIN"/>
    <property type="match status" value="1"/>
</dbReference>
<dbReference type="RefSeq" id="WP_419152453.1">
    <property type="nucleotide sequence ID" value="NZ_JAUSTR010000013.1"/>
</dbReference>
<dbReference type="Pfam" id="PF02811">
    <property type="entry name" value="PHP"/>
    <property type="match status" value="1"/>
</dbReference>
<accession>A0ABT9VRM1</accession>
<gene>
    <name evidence="2" type="ORF">J2S06_002400</name>
</gene>
<feature type="domain" description="Polymerase/histidinol phosphatase N-terminal" evidence="1">
    <location>
        <begin position="1"/>
        <end position="66"/>
    </location>
</feature>
<organism evidence="2 3">
    <name type="scientific">Aeribacillus alveayuensis</name>
    <dbReference type="NCBI Taxonomy" id="279215"/>
    <lineage>
        <taxon>Bacteria</taxon>
        <taxon>Bacillati</taxon>
        <taxon>Bacillota</taxon>
        <taxon>Bacilli</taxon>
        <taxon>Bacillales</taxon>
        <taxon>Bacillaceae</taxon>
        <taxon>Aeribacillus</taxon>
    </lineage>
</organism>
<dbReference type="SMART" id="SM00481">
    <property type="entry name" value="POLIIIAc"/>
    <property type="match status" value="1"/>
</dbReference>
<evidence type="ECO:0000313" key="3">
    <source>
        <dbReference type="Proteomes" id="UP001225646"/>
    </source>
</evidence>
<proteinExistence type="predicted"/>
<name>A0ABT9VRM1_9BACI</name>
<comment type="caution">
    <text evidence="2">The sequence shown here is derived from an EMBL/GenBank/DDBJ whole genome shotgun (WGS) entry which is preliminary data.</text>
</comment>
<dbReference type="EMBL" id="JAUSTR010000013">
    <property type="protein sequence ID" value="MDQ0163320.1"/>
    <property type="molecule type" value="Genomic_DNA"/>
</dbReference>
<evidence type="ECO:0000259" key="1">
    <source>
        <dbReference type="SMART" id="SM00481"/>
    </source>
</evidence>
<dbReference type="Gene3D" id="1.10.150.650">
    <property type="match status" value="1"/>
</dbReference>
<dbReference type="Proteomes" id="UP001225646">
    <property type="component" value="Unassembled WGS sequence"/>
</dbReference>
<reference evidence="2 3" key="1">
    <citation type="submission" date="2023-07" db="EMBL/GenBank/DDBJ databases">
        <title>Genomic Encyclopedia of Type Strains, Phase IV (KMG-IV): sequencing the most valuable type-strain genomes for metagenomic binning, comparative biology and taxonomic classification.</title>
        <authorList>
            <person name="Goeker M."/>
        </authorList>
    </citation>
    <scope>NUCLEOTIDE SEQUENCE [LARGE SCALE GENOMIC DNA]</scope>
    <source>
        <strain evidence="2 3">DSM 19092</strain>
    </source>
</reference>
<dbReference type="InterPro" id="IPR052018">
    <property type="entry name" value="PHP_domain"/>
</dbReference>
<dbReference type="InterPro" id="IPR016195">
    <property type="entry name" value="Pol/histidinol_Pase-like"/>
</dbReference>
<dbReference type="InterPro" id="IPR003141">
    <property type="entry name" value="Pol/His_phosphatase_N"/>
</dbReference>
<dbReference type="Gene3D" id="3.20.20.140">
    <property type="entry name" value="Metal-dependent hydrolases"/>
    <property type="match status" value="1"/>
</dbReference>
<dbReference type="SUPFAM" id="SSF89550">
    <property type="entry name" value="PHP domain-like"/>
    <property type="match status" value="1"/>
</dbReference>
<protein>
    <submittedName>
        <fullName evidence="2">Metal-dependent phosphoesterase TrpH</fullName>
    </submittedName>
</protein>
<sequence length="272" mass="30754">MDLHIHSIYSDGHWTPEEIVEEADNKGIDTIAITDHDAIEGYFLAKTYAEKKGITVLPGIELNTDGEWGEIHILGYLFQADHPSILSHVAWRKQEREEWGRKIIQKLRKKGYSISFDNCLERAGKGVLVRTHIAEELVASGYFQHWREAYECLLQKGKPGFVERKSFSVTDAIRLIHEAGGLAFLAHPGIYSFPIAIKPLVANGLDGIEVFHSKHSESETKKWLEIACHYQLLISGGSDFHGPNSRNPYPIGSVKMDPPISLKEWERRKSAL</sequence>
<dbReference type="PANTHER" id="PTHR42924">
    <property type="entry name" value="EXONUCLEASE"/>
    <property type="match status" value="1"/>
</dbReference>